<dbReference type="InterPro" id="IPR002213">
    <property type="entry name" value="UDP_glucos_trans"/>
</dbReference>
<evidence type="ECO:0000313" key="3">
    <source>
        <dbReference type="Proteomes" id="UP000266206"/>
    </source>
</evidence>
<proteinExistence type="predicted"/>
<accession>A0A3A1YV66</accession>
<organism evidence="2 3">
    <name type="scientific">Neopusillimonas maritima</name>
    <dbReference type="NCBI Taxonomy" id="2026239"/>
    <lineage>
        <taxon>Bacteria</taxon>
        <taxon>Pseudomonadati</taxon>
        <taxon>Pseudomonadota</taxon>
        <taxon>Betaproteobacteria</taxon>
        <taxon>Burkholderiales</taxon>
        <taxon>Alcaligenaceae</taxon>
        <taxon>Neopusillimonas</taxon>
    </lineage>
</organism>
<keyword evidence="2" id="KW-0808">Transferase</keyword>
<reference evidence="2 3" key="1">
    <citation type="submission" date="2017-08" db="EMBL/GenBank/DDBJ databases">
        <title>Pusillimonas indicus sp. nov., a member of the family Alcaligenaceae isolated from surface seawater.</title>
        <authorList>
            <person name="Li J."/>
        </authorList>
    </citation>
    <scope>NUCLEOTIDE SEQUENCE [LARGE SCALE GENOMIC DNA]</scope>
    <source>
        <strain evidence="2 3">L52-1-41</strain>
    </source>
</reference>
<dbReference type="CDD" id="cd03784">
    <property type="entry name" value="GT1_Gtf-like"/>
    <property type="match status" value="1"/>
</dbReference>
<dbReference type="EMBL" id="NQYH01000009">
    <property type="protein sequence ID" value="RIY40344.1"/>
    <property type="molecule type" value="Genomic_DNA"/>
</dbReference>
<evidence type="ECO:0000313" key="2">
    <source>
        <dbReference type="EMBL" id="RIY40344.1"/>
    </source>
</evidence>
<feature type="domain" description="Erythromycin biosynthesis protein CIII-like C-terminal" evidence="1">
    <location>
        <begin position="282"/>
        <end position="387"/>
    </location>
</feature>
<dbReference type="PANTHER" id="PTHR48050:SF13">
    <property type="entry name" value="STEROL 3-BETA-GLUCOSYLTRANSFERASE UGT80A2"/>
    <property type="match status" value="1"/>
</dbReference>
<dbReference type="GO" id="GO:0016758">
    <property type="term" value="F:hexosyltransferase activity"/>
    <property type="evidence" value="ECO:0007669"/>
    <property type="project" value="UniProtKB-ARBA"/>
</dbReference>
<dbReference type="AlphaFoldDB" id="A0A3A1YV66"/>
<dbReference type="Gene3D" id="3.40.50.2000">
    <property type="entry name" value="Glycogen Phosphorylase B"/>
    <property type="match status" value="2"/>
</dbReference>
<dbReference type="PANTHER" id="PTHR48050">
    <property type="entry name" value="STEROL 3-BETA-GLUCOSYLTRANSFERASE"/>
    <property type="match status" value="1"/>
</dbReference>
<name>A0A3A1YV66_9BURK</name>
<dbReference type="Pfam" id="PF06722">
    <property type="entry name" value="EryCIII-like_C"/>
    <property type="match status" value="1"/>
</dbReference>
<protein>
    <submittedName>
        <fullName evidence="2">UDP-glucose--sterol glucosyltransferase</fullName>
    </submittedName>
</protein>
<dbReference type="OrthoDB" id="9805366at2"/>
<dbReference type="InterPro" id="IPR010610">
    <property type="entry name" value="EryCIII-like_C"/>
</dbReference>
<dbReference type="Proteomes" id="UP000266206">
    <property type="component" value="Unassembled WGS sequence"/>
</dbReference>
<dbReference type="InterPro" id="IPR050426">
    <property type="entry name" value="Glycosyltransferase_28"/>
</dbReference>
<dbReference type="RefSeq" id="WP_119516425.1">
    <property type="nucleotide sequence ID" value="NZ_NQYH01000009.1"/>
</dbReference>
<gene>
    <name evidence="2" type="ORF">CJP73_10780</name>
</gene>
<dbReference type="GO" id="GO:0008194">
    <property type="term" value="F:UDP-glycosyltransferase activity"/>
    <property type="evidence" value="ECO:0007669"/>
    <property type="project" value="InterPro"/>
</dbReference>
<sequence length="405" mass="43674">MKLIVLTYGTEGDTRPLIALSYALRQAGHEVHLLGDVRTLGLASTCAIPASPLSGDVRTLFSEWAQKGPRSTSQALVKLTNENSAAWMKQTLDVAQGCDAIVTSGLAGFVGLSVAERLHVPAIGAGMIPLTPSREFASPFVPPSWVPRGLNKASLALTNQLFWFAFKKALNQARDNVLALPPRKTLWTDHPMLYGISPTLLPRPKDWPVNAYVCGQWILRSGADYTPPDDLARFLAQGHAPIYIGFGSMTGIDMPKIVKQMVAALDGRRAIFARGWNGLGEVTLPDNILCIDETPHDWLFPKVAAVIHHGGSGTTHSALRAGKPSMVMPFVGDQHFWASRLQRLGVAPAPVSPLHADVKSLSDALRFVESKAVVERAVRLGQTMSCEDGLANGVATVEKLLVCAR</sequence>
<dbReference type="SUPFAM" id="SSF53756">
    <property type="entry name" value="UDP-Glycosyltransferase/glycogen phosphorylase"/>
    <property type="match status" value="1"/>
</dbReference>
<evidence type="ECO:0000259" key="1">
    <source>
        <dbReference type="Pfam" id="PF06722"/>
    </source>
</evidence>
<dbReference type="FunFam" id="3.40.50.2000:FF:000009">
    <property type="entry name" value="Sterol 3-beta-glucosyltransferase UGT80A2"/>
    <property type="match status" value="1"/>
</dbReference>
<comment type="caution">
    <text evidence="2">The sequence shown here is derived from an EMBL/GenBank/DDBJ whole genome shotgun (WGS) entry which is preliminary data.</text>
</comment>
<dbReference type="GO" id="GO:0017000">
    <property type="term" value="P:antibiotic biosynthetic process"/>
    <property type="evidence" value="ECO:0007669"/>
    <property type="project" value="UniProtKB-ARBA"/>
</dbReference>